<organism evidence="7 8">
    <name type="scientific">Neolewinella litorea</name>
    <dbReference type="NCBI Taxonomy" id="2562452"/>
    <lineage>
        <taxon>Bacteria</taxon>
        <taxon>Pseudomonadati</taxon>
        <taxon>Bacteroidota</taxon>
        <taxon>Saprospiria</taxon>
        <taxon>Saprospirales</taxon>
        <taxon>Lewinellaceae</taxon>
        <taxon>Neolewinella</taxon>
    </lineage>
</organism>
<dbReference type="InterPro" id="IPR033131">
    <property type="entry name" value="Pectinesterase_Asp_AS"/>
</dbReference>
<dbReference type="EC" id="3.1.1.11" evidence="5"/>
<dbReference type="InterPro" id="IPR018040">
    <property type="entry name" value="Pectinesterase_Tyr_AS"/>
</dbReference>
<feature type="chain" id="PRO_5020818277" description="Pectinesterase" evidence="5">
    <location>
        <begin position="21"/>
        <end position="317"/>
    </location>
</feature>
<dbReference type="GO" id="GO:0042545">
    <property type="term" value="P:cell wall modification"/>
    <property type="evidence" value="ECO:0007669"/>
    <property type="project" value="UniProtKB-UniRule"/>
</dbReference>
<dbReference type="AlphaFoldDB" id="A0A4S4NZR9"/>
<dbReference type="RefSeq" id="WP_136456664.1">
    <property type="nucleotide sequence ID" value="NZ_SRSF01000001.1"/>
</dbReference>
<sequence length="317" mass="34812">MKHLIVLLALLSTAALPAQYATDLYVAADGSAEFTRIQDAIDAAKAFPDKRITIHIKNGTYREKVSVHAWNNRLTLEGESAAATIIRFGDHFDGIDRGRNSTFHTPTLLVRGDEFLARNLTVENTAGPVGQAVAVAVEADRARFFDCRFLGHQDTLYADGLNTRQYYKNCYIEGTTDFIFGAATALFEDCTIHSKADSYITAASTPEGRDFGFVFLNCRLTAAPGVDAVYLGRPWRAHAKTAFINCELGDHIVAAGWDNWSDPSREATVFYAEYGNTGAGAAGGARVPWSHQLSRARAARYRKSEIFKPFTLPVMAD</sequence>
<evidence type="ECO:0000256" key="2">
    <source>
        <dbReference type="ARBA" id="ARBA00022801"/>
    </source>
</evidence>
<dbReference type="PROSITE" id="PS00800">
    <property type="entry name" value="PECTINESTERASE_1"/>
    <property type="match status" value="1"/>
</dbReference>
<accession>A0A4S4NZR9</accession>
<reference evidence="7 8" key="1">
    <citation type="submission" date="2019-04" db="EMBL/GenBank/DDBJ databases">
        <title>Lewinella litorea sp. nov., isolated from a marine sand.</title>
        <authorList>
            <person name="Yoon J.-H."/>
        </authorList>
    </citation>
    <scope>NUCLEOTIDE SEQUENCE [LARGE SCALE GENOMIC DNA]</scope>
    <source>
        <strain evidence="7 8">HSMS-39</strain>
    </source>
</reference>
<keyword evidence="3 5" id="KW-0063">Aspartyl esterase</keyword>
<dbReference type="GO" id="GO:0009279">
    <property type="term" value="C:cell outer membrane"/>
    <property type="evidence" value="ECO:0007669"/>
    <property type="project" value="TreeGrafter"/>
</dbReference>
<comment type="similarity">
    <text evidence="1">Belongs to the pectinesterase family.</text>
</comment>
<comment type="catalytic activity">
    <reaction evidence="5">
        <text>[(1-&gt;4)-alpha-D-galacturonosyl methyl ester](n) + n H2O = [(1-&gt;4)-alpha-D-galacturonosyl](n) + n methanol + n H(+)</text>
        <dbReference type="Rhea" id="RHEA:22380"/>
        <dbReference type="Rhea" id="RHEA-COMP:14570"/>
        <dbReference type="Rhea" id="RHEA-COMP:14573"/>
        <dbReference type="ChEBI" id="CHEBI:15377"/>
        <dbReference type="ChEBI" id="CHEBI:15378"/>
        <dbReference type="ChEBI" id="CHEBI:17790"/>
        <dbReference type="ChEBI" id="CHEBI:140522"/>
        <dbReference type="ChEBI" id="CHEBI:140523"/>
        <dbReference type="EC" id="3.1.1.11"/>
    </reaction>
</comment>
<evidence type="ECO:0000256" key="4">
    <source>
        <dbReference type="PROSITE-ProRule" id="PRU10040"/>
    </source>
</evidence>
<name>A0A4S4NZR9_9BACT</name>
<dbReference type="InterPro" id="IPR011050">
    <property type="entry name" value="Pectin_lyase_fold/virulence"/>
</dbReference>
<dbReference type="InterPro" id="IPR012334">
    <property type="entry name" value="Pectin_lyas_fold"/>
</dbReference>
<dbReference type="GO" id="GO:0045490">
    <property type="term" value="P:pectin catabolic process"/>
    <property type="evidence" value="ECO:0007669"/>
    <property type="project" value="UniProtKB-UniRule"/>
</dbReference>
<evidence type="ECO:0000256" key="5">
    <source>
        <dbReference type="RuleBase" id="RU000589"/>
    </source>
</evidence>
<feature type="signal peptide" evidence="5">
    <location>
        <begin position="1"/>
        <end position="20"/>
    </location>
</feature>
<dbReference type="InterPro" id="IPR000070">
    <property type="entry name" value="Pectinesterase_cat"/>
</dbReference>
<feature type="active site" evidence="4">
    <location>
        <position position="177"/>
    </location>
</feature>
<keyword evidence="5" id="KW-0732">Signal</keyword>
<dbReference type="PANTHER" id="PTHR31321">
    <property type="entry name" value="ACYL-COA THIOESTER HYDROLASE YBHC-RELATED"/>
    <property type="match status" value="1"/>
</dbReference>
<dbReference type="OrthoDB" id="9804686at2"/>
<dbReference type="EMBL" id="SRSF01000001">
    <property type="protein sequence ID" value="THH41810.1"/>
    <property type="molecule type" value="Genomic_DNA"/>
</dbReference>
<evidence type="ECO:0000313" key="8">
    <source>
        <dbReference type="Proteomes" id="UP000308528"/>
    </source>
</evidence>
<evidence type="ECO:0000313" key="7">
    <source>
        <dbReference type="EMBL" id="THH41810.1"/>
    </source>
</evidence>
<keyword evidence="2 5" id="KW-0378">Hydrolase</keyword>
<dbReference type="Proteomes" id="UP000308528">
    <property type="component" value="Unassembled WGS sequence"/>
</dbReference>
<dbReference type="PROSITE" id="PS00503">
    <property type="entry name" value="PECTINESTERASE_2"/>
    <property type="match status" value="1"/>
</dbReference>
<comment type="caution">
    <text evidence="7">The sequence shown here is derived from an EMBL/GenBank/DDBJ whole genome shotgun (WGS) entry which is preliminary data.</text>
</comment>
<gene>
    <name evidence="7" type="ORF">E4021_04265</name>
</gene>
<dbReference type="SUPFAM" id="SSF51126">
    <property type="entry name" value="Pectin lyase-like"/>
    <property type="match status" value="1"/>
</dbReference>
<feature type="domain" description="Pectinesterase catalytic" evidence="6">
    <location>
        <begin position="24"/>
        <end position="301"/>
    </location>
</feature>
<dbReference type="UniPathway" id="UPA00545">
    <property type="reaction ID" value="UER00823"/>
</dbReference>
<proteinExistence type="inferred from homology"/>
<dbReference type="PANTHER" id="PTHR31321:SF57">
    <property type="entry name" value="PECTINESTERASE 53-RELATED"/>
    <property type="match status" value="1"/>
</dbReference>
<protein>
    <recommendedName>
        <fullName evidence="5">Pectinesterase</fullName>
        <ecNumber evidence="5">3.1.1.11</ecNumber>
    </recommendedName>
</protein>
<comment type="pathway">
    <text evidence="5">Glycan metabolism; pectin degradation; 2-dehydro-3-deoxy-D-gluconate from pectin: step 1/5.</text>
</comment>
<evidence type="ECO:0000259" key="6">
    <source>
        <dbReference type="Pfam" id="PF01095"/>
    </source>
</evidence>
<dbReference type="Pfam" id="PF01095">
    <property type="entry name" value="Pectinesterase"/>
    <property type="match status" value="1"/>
</dbReference>
<keyword evidence="8" id="KW-1185">Reference proteome</keyword>
<evidence type="ECO:0000256" key="3">
    <source>
        <dbReference type="ARBA" id="ARBA00023085"/>
    </source>
</evidence>
<dbReference type="Gene3D" id="2.160.20.10">
    <property type="entry name" value="Single-stranded right-handed beta-helix, Pectin lyase-like"/>
    <property type="match status" value="1"/>
</dbReference>
<evidence type="ECO:0000256" key="1">
    <source>
        <dbReference type="ARBA" id="ARBA00008891"/>
    </source>
</evidence>
<dbReference type="GO" id="GO:0030599">
    <property type="term" value="F:pectinesterase activity"/>
    <property type="evidence" value="ECO:0007669"/>
    <property type="project" value="UniProtKB-UniRule"/>
</dbReference>